<evidence type="ECO:0000259" key="1">
    <source>
        <dbReference type="Pfam" id="PF11638"/>
    </source>
</evidence>
<gene>
    <name evidence="2" type="ORF">GCM10007971_11900</name>
</gene>
<reference evidence="2" key="1">
    <citation type="journal article" date="2014" name="Int. J. Syst. Evol. Microbiol.">
        <title>Complete genome sequence of Corynebacterium casei LMG S-19264T (=DSM 44701T), isolated from a smear-ripened cheese.</title>
        <authorList>
            <consortium name="US DOE Joint Genome Institute (JGI-PGF)"/>
            <person name="Walter F."/>
            <person name="Albersmeier A."/>
            <person name="Kalinowski J."/>
            <person name="Ruckert C."/>
        </authorList>
    </citation>
    <scope>NUCLEOTIDE SEQUENCE</scope>
    <source>
        <strain evidence="2">JCM 17251</strain>
    </source>
</reference>
<accession>A0A917XW49</accession>
<dbReference type="Gene3D" id="3.30.300.180">
    <property type="match status" value="1"/>
</dbReference>
<sequence>MDVEQLWSEVLERIQQRIQKASYDTWFKNTKAVEMKDNLLIIETANEFQRDWLENRYKEQVEELLYVLTGERLKASFTIGEKMMMTSSTTEAHSQTKYIDVSDLLKKIENLERRVSELEKK</sequence>
<proteinExistence type="predicted"/>
<dbReference type="EMBL" id="BMOS01000006">
    <property type="protein sequence ID" value="GGN54320.1"/>
    <property type="molecule type" value="Genomic_DNA"/>
</dbReference>
<feature type="domain" description="DnaA N-terminal" evidence="1">
    <location>
        <begin position="5"/>
        <end position="65"/>
    </location>
</feature>
<dbReference type="Pfam" id="PF11638">
    <property type="entry name" value="DnaA_N"/>
    <property type="match status" value="1"/>
</dbReference>
<protein>
    <recommendedName>
        <fullName evidence="1">DnaA N-terminal domain-containing protein</fullName>
    </recommendedName>
</protein>
<comment type="caution">
    <text evidence="2">The sequence shown here is derived from an EMBL/GenBank/DDBJ whole genome shotgun (WGS) entry which is preliminary data.</text>
</comment>
<dbReference type="InterPro" id="IPR024633">
    <property type="entry name" value="DnaA_N_dom"/>
</dbReference>
<dbReference type="InterPro" id="IPR038454">
    <property type="entry name" value="DnaA_N_sf"/>
</dbReference>
<name>A0A917XW49_9BACI</name>
<evidence type="ECO:0000313" key="2">
    <source>
        <dbReference type="EMBL" id="GGN54320.1"/>
    </source>
</evidence>
<dbReference type="RefSeq" id="WP_188856423.1">
    <property type="nucleotide sequence ID" value="NZ_BMOS01000006.1"/>
</dbReference>
<organism evidence="2 3">
    <name type="scientific">Oceanobacillus indicireducens</name>
    <dbReference type="NCBI Taxonomy" id="1004261"/>
    <lineage>
        <taxon>Bacteria</taxon>
        <taxon>Bacillati</taxon>
        <taxon>Bacillota</taxon>
        <taxon>Bacilli</taxon>
        <taxon>Bacillales</taxon>
        <taxon>Bacillaceae</taxon>
        <taxon>Oceanobacillus</taxon>
    </lineage>
</organism>
<dbReference type="AlphaFoldDB" id="A0A917XW49"/>
<reference evidence="2" key="2">
    <citation type="submission" date="2020-09" db="EMBL/GenBank/DDBJ databases">
        <authorList>
            <person name="Sun Q."/>
            <person name="Ohkuma M."/>
        </authorList>
    </citation>
    <scope>NUCLEOTIDE SEQUENCE</scope>
    <source>
        <strain evidence="2">JCM 17251</strain>
    </source>
</reference>
<dbReference type="Proteomes" id="UP000624041">
    <property type="component" value="Unassembled WGS sequence"/>
</dbReference>
<keyword evidence="3" id="KW-1185">Reference proteome</keyword>
<evidence type="ECO:0000313" key="3">
    <source>
        <dbReference type="Proteomes" id="UP000624041"/>
    </source>
</evidence>